<accession>A0A2G3PS00</accession>
<evidence type="ECO:0000313" key="7">
    <source>
        <dbReference type="EMBL" id="PHV68556.1"/>
    </source>
</evidence>
<evidence type="ECO:0000256" key="5">
    <source>
        <dbReference type="ARBA" id="ARBA00022691"/>
    </source>
</evidence>
<proteinExistence type="predicted"/>
<dbReference type="Pfam" id="PF00590">
    <property type="entry name" value="TP_methylase"/>
    <property type="match status" value="1"/>
</dbReference>
<dbReference type="CDD" id="cd11643">
    <property type="entry name" value="Precorrin-6A-synthase"/>
    <property type="match status" value="1"/>
</dbReference>
<dbReference type="InterPro" id="IPR035996">
    <property type="entry name" value="4pyrrol_Methylase_sf"/>
</dbReference>
<keyword evidence="3" id="KW-0489">Methyltransferase</keyword>
<dbReference type="PANTHER" id="PTHR43467">
    <property type="entry name" value="COBALT-PRECORRIN-2 C(20)-METHYLTRANSFERASE"/>
    <property type="match status" value="1"/>
</dbReference>
<reference evidence="7 8" key="1">
    <citation type="submission" date="2017-10" db="EMBL/GenBank/DDBJ databases">
        <title>The draft genome sequence of Williamsia sp. BULT 1.1 isolated from the semi-arid grassland soils from South Africa.</title>
        <authorList>
            <person name="Kabwe M.H."/>
            <person name="Govender N."/>
            <person name="Mutseka Lunga P."/>
            <person name="Vikram S."/>
            <person name="Makhalanyane T.P."/>
        </authorList>
    </citation>
    <scope>NUCLEOTIDE SEQUENCE [LARGE SCALE GENOMIC DNA]</scope>
    <source>
        <strain evidence="7 8">BULT 1.1</strain>
    </source>
</reference>
<dbReference type="RefSeq" id="WP_099381678.1">
    <property type="nucleotide sequence ID" value="NZ_PEBD01000004.1"/>
</dbReference>
<dbReference type="InterPro" id="IPR014777">
    <property type="entry name" value="4pyrrole_Mease_sub1"/>
</dbReference>
<evidence type="ECO:0000256" key="4">
    <source>
        <dbReference type="ARBA" id="ARBA00022679"/>
    </source>
</evidence>
<evidence type="ECO:0000313" key="8">
    <source>
        <dbReference type="Proteomes" id="UP000225108"/>
    </source>
</evidence>
<keyword evidence="5" id="KW-0949">S-adenosyl-L-methionine</keyword>
<dbReference type="Gene3D" id="3.40.1010.10">
    <property type="entry name" value="Cobalt-precorrin-4 Transmethylase, Domain 1"/>
    <property type="match status" value="1"/>
</dbReference>
<evidence type="ECO:0000259" key="6">
    <source>
        <dbReference type="Pfam" id="PF00590"/>
    </source>
</evidence>
<dbReference type="GO" id="GO:0009236">
    <property type="term" value="P:cobalamin biosynthetic process"/>
    <property type="evidence" value="ECO:0007669"/>
    <property type="project" value="UniProtKB-KW"/>
</dbReference>
<evidence type="ECO:0000256" key="3">
    <source>
        <dbReference type="ARBA" id="ARBA00022603"/>
    </source>
</evidence>
<dbReference type="Proteomes" id="UP000225108">
    <property type="component" value="Unassembled WGS sequence"/>
</dbReference>
<keyword evidence="2" id="KW-0169">Cobalamin biosynthesis</keyword>
<dbReference type="Gene3D" id="3.30.950.10">
    <property type="entry name" value="Methyltransferase, Cobalt-precorrin-4 Transmethylase, Domain 2"/>
    <property type="match status" value="1"/>
</dbReference>
<dbReference type="SUPFAM" id="SSF53790">
    <property type="entry name" value="Tetrapyrrole methylase"/>
    <property type="match status" value="1"/>
</dbReference>
<comment type="caution">
    <text evidence="7">The sequence shown here is derived from an EMBL/GenBank/DDBJ whole genome shotgun (WGS) entry which is preliminary data.</text>
</comment>
<dbReference type="EMBL" id="PEBD01000004">
    <property type="protein sequence ID" value="PHV68556.1"/>
    <property type="molecule type" value="Genomic_DNA"/>
</dbReference>
<organism evidence="7 8">
    <name type="scientific">Williamsia marianensis</name>
    <dbReference type="NCBI Taxonomy" id="85044"/>
    <lineage>
        <taxon>Bacteria</taxon>
        <taxon>Bacillati</taxon>
        <taxon>Actinomycetota</taxon>
        <taxon>Actinomycetes</taxon>
        <taxon>Mycobacteriales</taxon>
        <taxon>Nocardiaceae</taxon>
        <taxon>Williamsia</taxon>
    </lineage>
</organism>
<feature type="domain" description="Tetrapyrrole methylase" evidence="6">
    <location>
        <begin position="6"/>
        <end position="230"/>
    </location>
</feature>
<dbReference type="PANTHER" id="PTHR43467:SF1">
    <property type="entry name" value="PRECORRIN-6A SYNTHASE [DEACETYLATING]"/>
    <property type="match status" value="1"/>
</dbReference>
<dbReference type="NCBIfam" id="TIGR02434">
    <property type="entry name" value="CobF"/>
    <property type="match status" value="1"/>
</dbReference>
<protein>
    <submittedName>
        <fullName evidence="7">Precorrin-6A synthase (Deacetylating)</fullName>
    </submittedName>
</protein>
<evidence type="ECO:0000256" key="2">
    <source>
        <dbReference type="ARBA" id="ARBA00022573"/>
    </source>
</evidence>
<dbReference type="AlphaFoldDB" id="A0A2G3PS00"/>
<sequence>MTERTLLVIGIGPGDPRQVTIEAIEAMKSVEVFFVLDKAPERGVEVKQSLVGLRQEICERYLEGGYRFVEVPDPPRDRNPADYAAEVRRWHDARADLIERALIDELPEGGVGAILVWGDPALYDSTLRIVDTIIGRGHIGLDHRVIPGISSVSALTAAHRILLNRIGEPIHITTGRKLADTPGEVAANQVVMLDADCAFLDTADALDHIWWGAYLGTENEILIDGTVGEVGEQIRDVRTAARERHGWIMDIYLVRKPR</sequence>
<gene>
    <name evidence="7" type="ORF">CSW57_04970</name>
</gene>
<name>A0A2G3PS00_WILMA</name>
<dbReference type="GO" id="GO:0043819">
    <property type="term" value="F:precorrin-6A synthase (deacetylating) activity"/>
    <property type="evidence" value="ECO:0007669"/>
    <property type="project" value="InterPro"/>
</dbReference>
<dbReference type="InterPro" id="IPR000878">
    <property type="entry name" value="4pyrrol_Mease"/>
</dbReference>
<dbReference type="InterPro" id="IPR014776">
    <property type="entry name" value="4pyrrole_Mease_sub2"/>
</dbReference>
<dbReference type="PIRSF" id="PIRSF036525">
    <property type="entry name" value="CobF"/>
    <property type="match status" value="1"/>
</dbReference>
<keyword evidence="4" id="KW-0808">Transferase</keyword>
<comment type="pathway">
    <text evidence="1">Cofactor biosynthesis; adenosylcobalamin biosynthesis.</text>
</comment>
<dbReference type="GO" id="GO:0032259">
    <property type="term" value="P:methylation"/>
    <property type="evidence" value="ECO:0007669"/>
    <property type="project" value="UniProtKB-KW"/>
</dbReference>
<evidence type="ECO:0000256" key="1">
    <source>
        <dbReference type="ARBA" id="ARBA00004953"/>
    </source>
</evidence>
<dbReference type="InterPro" id="IPR012797">
    <property type="entry name" value="CobF"/>
</dbReference>